<evidence type="ECO:0000256" key="3">
    <source>
        <dbReference type="ARBA" id="ARBA00022630"/>
    </source>
</evidence>
<dbReference type="EMBL" id="FJOG01000022">
    <property type="protein sequence ID" value="CZR63147.1"/>
    <property type="molecule type" value="Genomic_DNA"/>
</dbReference>
<accession>A0A1L7XDV2</accession>
<name>A0A1L7XDV2_9HELO</name>
<reference evidence="7 8" key="1">
    <citation type="submission" date="2016-03" db="EMBL/GenBank/DDBJ databases">
        <authorList>
            <person name="Ploux O."/>
        </authorList>
    </citation>
    <scope>NUCLEOTIDE SEQUENCE [LARGE SCALE GENOMIC DNA]</scope>
    <source>
        <strain evidence="7 8">UAMH 11012</strain>
    </source>
</reference>
<dbReference type="Pfam" id="PF08031">
    <property type="entry name" value="BBE"/>
    <property type="match status" value="1"/>
</dbReference>
<dbReference type="SUPFAM" id="SSF56176">
    <property type="entry name" value="FAD-binding/transporter-associated domain-like"/>
    <property type="match status" value="1"/>
</dbReference>
<dbReference type="Pfam" id="PF01565">
    <property type="entry name" value="FAD_binding_4"/>
    <property type="match status" value="1"/>
</dbReference>
<keyword evidence="8" id="KW-1185">Reference proteome</keyword>
<evidence type="ECO:0000256" key="4">
    <source>
        <dbReference type="ARBA" id="ARBA00022827"/>
    </source>
</evidence>
<dbReference type="Gene3D" id="3.30.43.10">
    <property type="entry name" value="Uridine Diphospho-n-acetylenolpyruvylglucosamine Reductase, domain 2"/>
    <property type="match status" value="1"/>
</dbReference>
<evidence type="ECO:0000256" key="2">
    <source>
        <dbReference type="ARBA" id="ARBA00005466"/>
    </source>
</evidence>
<evidence type="ECO:0000256" key="5">
    <source>
        <dbReference type="ARBA" id="ARBA00023002"/>
    </source>
</evidence>
<dbReference type="Gene3D" id="3.40.462.20">
    <property type="match status" value="1"/>
</dbReference>
<proteinExistence type="inferred from homology"/>
<comment type="similarity">
    <text evidence="2">Belongs to the oxygen-dependent FAD-linked oxidoreductase family.</text>
</comment>
<dbReference type="InterPro" id="IPR006094">
    <property type="entry name" value="Oxid_FAD_bind_N"/>
</dbReference>
<dbReference type="PROSITE" id="PS51387">
    <property type="entry name" value="FAD_PCMH"/>
    <property type="match status" value="1"/>
</dbReference>
<dbReference type="InterPro" id="IPR016166">
    <property type="entry name" value="FAD-bd_PCMH"/>
</dbReference>
<dbReference type="InterPro" id="IPR036318">
    <property type="entry name" value="FAD-bd_PCMH-like_sf"/>
</dbReference>
<keyword evidence="5" id="KW-0560">Oxidoreductase</keyword>
<keyword evidence="4" id="KW-0274">FAD</keyword>
<organism evidence="7 8">
    <name type="scientific">Phialocephala subalpina</name>
    <dbReference type="NCBI Taxonomy" id="576137"/>
    <lineage>
        <taxon>Eukaryota</taxon>
        <taxon>Fungi</taxon>
        <taxon>Dikarya</taxon>
        <taxon>Ascomycota</taxon>
        <taxon>Pezizomycotina</taxon>
        <taxon>Leotiomycetes</taxon>
        <taxon>Helotiales</taxon>
        <taxon>Mollisiaceae</taxon>
        <taxon>Phialocephala</taxon>
        <taxon>Phialocephala fortinii species complex</taxon>
    </lineage>
</organism>
<evidence type="ECO:0000313" key="8">
    <source>
        <dbReference type="Proteomes" id="UP000184330"/>
    </source>
</evidence>
<gene>
    <name evidence="7" type="ORF">PAC_13044</name>
</gene>
<protein>
    <recommendedName>
        <fullName evidence="6">FAD-binding PCMH-type domain-containing protein</fullName>
    </recommendedName>
</protein>
<dbReference type="Proteomes" id="UP000184330">
    <property type="component" value="Unassembled WGS sequence"/>
</dbReference>
<evidence type="ECO:0000256" key="1">
    <source>
        <dbReference type="ARBA" id="ARBA00001974"/>
    </source>
</evidence>
<evidence type="ECO:0000259" key="6">
    <source>
        <dbReference type="PROSITE" id="PS51387"/>
    </source>
</evidence>
<dbReference type="GO" id="GO:0071949">
    <property type="term" value="F:FAD binding"/>
    <property type="evidence" value="ECO:0007669"/>
    <property type="project" value="InterPro"/>
</dbReference>
<evidence type="ECO:0000313" key="7">
    <source>
        <dbReference type="EMBL" id="CZR63147.1"/>
    </source>
</evidence>
<dbReference type="InterPro" id="IPR050416">
    <property type="entry name" value="FAD-linked_Oxidoreductase"/>
</dbReference>
<dbReference type="AlphaFoldDB" id="A0A1L7XDV2"/>
<dbReference type="OrthoDB" id="415825at2759"/>
<dbReference type="InterPro" id="IPR016167">
    <property type="entry name" value="FAD-bd_PCMH_sub1"/>
</dbReference>
<feature type="domain" description="FAD-binding PCMH-type" evidence="6">
    <location>
        <begin position="52"/>
        <end position="210"/>
    </location>
</feature>
<dbReference type="GO" id="GO:0016491">
    <property type="term" value="F:oxidoreductase activity"/>
    <property type="evidence" value="ECO:0007669"/>
    <property type="project" value="UniProtKB-KW"/>
</dbReference>
<dbReference type="PANTHER" id="PTHR42973:SF39">
    <property type="entry name" value="FAD-BINDING PCMH-TYPE DOMAIN-CONTAINING PROTEIN"/>
    <property type="match status" value="1"/>
</dbReference>
<dbReference type="InterPro" id="IPR016169">
    <property type="entry name" value="FAD-bd_PCMH_sub2"/>
</dbReference>
<comment type="cofactor">
    <cofactor evidence="1">
        <name>FAD</name>
        <dbReference type="ChEBI" id="CHEBI:57692"/>
    </cofactor>
</comment>
<dbReference type="InterPro" id="IPR012951">
    <property type="entry name" value="BBE"/>
</dbReference>
<dbReference type="STRING" id="576137.A0A1L7XDV2"/>
<sequence length="465" mass="50104">MASNVQIVSKKGVVLDAAALTQLKTSVKGEVVIKGEAAKEKYLAAIDRFNKAGVDEAGIIVYCESEQDVAACLKFVQQWGLEVVIACGRHSYYKASTTKGGLVIDLAKMKKVTIDKEGMKITAQEQGLSVVMGAANDTGIGGLTLGGGSGFLSGQYGLVIDNLLAARIVIADGSVLEASEKKNPDLFWGIRGGGSNFGVVTEFTFKIHKQGPVFFGPLIFTPDKIRPFLELAEPMRQAAEASGGKLAIFMAFTKAPGMPSVHPLGVIFYDGPEEEARKLTAPLFDLGPVMAMLEMKKYIEVTTPSPLFTGPPTHQHYSTSNAPLNFPLDIPLLEAMTGDLDLFFNKYGDKVAPSKIAIELRSYAKSSSVDPSATALRARAPTMMMVLEGQHDGSTPEADIRAEVQKIIGRARAKSGRFINANIGDGSEKVADMFGDNFERLRQVKRKYDPGLVFNKWYPISPAEA</sequence>
<dbReference type="PANTHER" id="PTHR42973">
    <property type="entry name" value="BINDING OXIDOREDUCTASE, PUTATIVE (AFU_ORTHOLOGUE AFUA_1G17690)-RELATED"/>
    <property type="match status" value="1"/>
</dbReference>
<dbReference type="Gene3D" id="3.30.465.10">
    <property type="match status" value="1"/>
</dbReference>
<keyword evidence="3" id="KW-0285">Flavoprotein</keyword>